<gene>
    <name evidence="1" type="ORF">Raf01_61950</name>
</gene>
<protein>
    <submittedName>
        <fullName evidence="1">Uncharacterized protein</fullName>
    </submittedName>
</protein>
<dbReference type="EMBL" id="BONZ01000062">
    <property type="protein sequence ID" value="GIH18023.1"/>
    <property type="molecule type" value="Genomic_DNA"/>
</dbReference>
<keyword evidence="2" id="KW-1185">Reference proteome</keyword>
<accession>A0A8J3QY69</accession>
<comment type="caution">
    <text evidence="1">The sequence shown here is derived from an EMBL/GenBank/DDBJ whole genome shotgun (WGS) entry which is preliminary data.</text>
</comment>
<dbReference type="AlphaFoldDB" id="A0A8J3QY69"/>
<reference evidence="1" key="1">
    <citation type="submission" date="2021-01" db="EMBL/GenBank/DDBJ databases">
        <title>Whole genome shotgun sequence of Rugosimonospora africana NBRC 104875.</title>
        <authorList>
            <person name="Komaki H."/>
            <person name="Tamura T."/>
        </authorList>
    </citation>
    <scope>NUCLEOTIDE SEQUENCE</scope>
    <source>
        <strain evidence="1">NBRC 104875</strain>
    </source>
</reference>
<name>A0A8J3QY69_9ACTN</name>
<organism evidence="1 2">
    <name type="scientific">Rugosimonospora africana</name>
    <dbReference type="NCBI Taxonomy" id="556532"/>
    <lineage>
        <taxon>Bacteria</taxon>
        <taxon>Bacillati</taxon>
        <taxon>Actinomycetota</taxon>
        <taxon>Actinomycetes</taxon>
        <taxon>Micromonosporales</taxon>
        <taxon>Micromonosporaceae</taxon>
        <taxon>Rugosimonospora</taxon>
    </lineage>
</organism>
<proteinExistence type="predicted"/>
<evidence type="ECO:0000313" key="2">
    <source>
        <dbReference type="Proteomes" id="UP000642748"/>
    </source>
</evidence>
<dbReference type="Proteomes" id="UP000642748">
    <property type="component" value="Unassembled WGS sequence"/>
</dbReference>
<evidence type="ECO:0000313" key="1">
    <source>
        <dbReference type="EMBL" id="GIH18023.1"/>
    </source>
</evidence>
<sequence>MPPEDEVTVQLNDVEPEAPVVSVAVTTTVDVPEVVGVPLIRPPVLMDSPEGRPVAVNRSVWPDAESDALICNDTPVPATVERDPGLMTVTVFPLPLPAE</sequence>